<dbReference type="AlphaFoldDB" id="A0A0E9SHV9"/>
<protein>
    <submittedName>
        <fullName evidence="1">Uncharacterized protein</fullName>
    </submittedName>
</protein>
<sequence>MLYHMKFFCVLFLIINNNNRYNTLH</sequence>
<reference evidence="1" key="2">
    <citation type="journal article" date="2015" name="Fish Shellfish Immunol.">
        <title>Early steps in the European eel (Anguilla anguilla)-Vibrio vulnificus interaction in the gills: Role of the RtxA13 toxin.</title>
        <authorList>
            <person name="Callol A."/>
            <person name="Pajuelo D."/>
            <person name="Ebbesson L."/>
            <person name="Teles M."/>
            <person name="MacKenzie S."/>
            <person name="Amaro C."/>
        </authorList>
    </citation>
    <scope>NUCLEOTIDE SEQUENCE</scope>
</reference>
<evidence type="ECO:0000313" key="1">
    <source>
        <dbReference type="EMBL" id="JAH40108.1"/>
    </source>
</evidence>
<name>A0A0E9SHV9_ANGAN</name>
<accession>A0A0E9SHV9</accession>
<dbReference type="EMBL" id="GBXM01068469">
    <property type="protein sequence ID" value="JAH40108.1"/>
    <property type="molecule type" value="Transcribed_RNA"/>
</dbReference>
<reference evidence="1" key="1">
    <citation type="submission" date="2014-11" db="EMBL/GenBank/DDBJ databases">
        <authorList>
            <person name="Amaro Gonzalez C."/>
        </authorList>
    </citation>
    <scope>NUCLEOTIDE SEQUENCE</scope>
</reference>
<proteinExistence type="predicted"/>
<organism evidence="1">
    <name type="scientific">Anguilla anguilla</name>
    <name type="common">European freshwater eel</name>
    <name type="synonym">Muraena anguilla</name>
    <dbReference type="NCBI Taxonomy" id="7936"/>
    <lineage>
        <taxon>Eukaryota</taxon>
        <taxon>Metazoa</taxon>
        <taxon>Chordata</taxon>
        <taxon>Craniata</taxon>
        <taxon>Vertebrata</taxon>
        <taxon>Euteleostomi</taxon>
        <taxon>Actinopterygii</taxon>
        <taxon>Neopterygii</taxon>
        <taxon>Teleostei</taxon>
        <taxon>Anguilliformes</taxon>
        <taxon>Anguillidae</taxon>
        <taxon>Anguilla</taxon>
    </lineage>
</organism>